<sequence>MSRPDSAIILPISDIDHSRDVSCKLRLAGIVTSVSPTNPSLITLSDPFPTTEYTSASLLVDLSLCTDQSAGWKRGSLQSVPPELKSMLMVIGYLTKRTNPVDIDFLTANRDRINLAEPQIRHSIKGFGQGERGEELIPNRWFVVEAMLVKTLDHTFDLRLWNRTARMRSQHEWQLHSSSSKNTRGKHKAID</sequence>
<organism evidence="2 3">
    <name type="scientific">Ustilago trichophora</name>
    <dbReference type="NCBI Taxonomy" id="86804"/>
    <lineage>
        <taxon>Eukaryota</taxon>
        <taxon>Fungi</taxon>
        <taxon>Dikarya</taxon>
        <taxon>Basidiomycota</taxon>
        <taxon>Ustilaginomycotina</taxon>
        <taxon>Ustilaginomycetes</taxon>
        <taxon>Ustilaginales</taxon>
        <taxon>Ustilaginaceae</taxon>
        <taxon>Ustilago</taxon>
    </lineage>
</organism>
<keyword evidence="3" id="KW-1185">Reference proteome</keyword>
<evidence type="ECO:0000313" key="3">
    <source>
        <dbReference type="Proteomes" id="UP000324022"/>
    </source>
</evidence>
<proteinExistence type="predicted"/>
<name>A0A5C3DYV2_9BASI</name>
<gene>
    <name evidence="2" type="ORF">UTRI_01518</name>
</gene>
<protein>
    <submittedName>
        <fullName evidence="2">Uncharacterized protein</fullName>
    </submittedName>
</protein>
<dbReference type="OrthoDB" id="2542959at2759"/>
<evidence type="ECO:0000256" key="1">
    <source>
        <dbReference type="SAM" id="MobiDB-lite"/>
    </source>
</evidence>
<dbReference type="EMBL" id="OOIN01000004">
    <property type="protein sequence ID" value="SPO22840.1"/>
    <property type="molecule type" value="Genomic_DNA"/>
</dbReference>
<reference evidence="2 3" key="1">
    <citation type="submission" date="2018-03" db="EMBL/GenBank/DDBJ databases">
        <authorList>
            <person name="Guldener U."/>
        </authorList>
    </citation>
    <scope>NUCLEOTIDE SEQUENCE [LARGE SCALE GENOMIC DNA]</scope>
    <source>
        <strain evidence="2 3">NBRC100155</strain>
    </source>
</reference>
<accession>A0A5C3DYV2</accession>
<evidence type="ECO:0000313" key="2">
    <source>
        <dbReference type="EMBL" id="SPO22840.1"/>
    </source>
</evidence>
<feature type="region of interest" description="Disordered" evidence="1">
    <location>
        <begin position="171"/>
        <end position="191"/>
    </location>
</feature>
<dbReference type="Proteomes" id="UP000324022">
    <property type="component" value="Unassembled WGS sequence"/>
</dbReference>
<dbReference type="AlphaFoldDB" id="A0A5C3DYV2"/>